<evidence type="ECO:0000313" key="8">
    <source>
        <dbReference type="Proteomes" id="UP001279553"/>
    </source>
</evidence>
<dbReference type="GO" id="GO:0022627">
    <property type="term" value="C:cytosolic small ribosomal subunit"/>
    <property type="evidence" value="ECO:0007669"/>
    <property type="project" value="TreeGrafter"/>
</dbReference>
<dbReference type="GO" id="GO:0003735">
    <property type="term" value="F:structural constituent of ribosome"/>
    <property type="evidence" value="ECO:0007669"/>
    <property type="project" value="InterPro"/>
</dbReference>
<evidence type="ECO:0000256" key="4">
    <source>
        <dbReference type="ARBA" id="ARBA00035256"/>
    </source>
</evidence>
<evidence type="ECO:0000256" key="5">
    <source>
        <dbReference type="HAMAP-Rule" id="MF_00291"/>
    </source>
</evidence>
<dbReference type="FunFam" id="1.10.287.610:FF:000001">
    <property type="entry name" value="30S ribosomal protein S2"/>
    <property type="match status" value="1"/>
</dbReference>
<accession>A0AAW9DPT6</accession>
<dbReference type="PRINTS" id="PR00395">
    <property type="entry name" value="RIBOSOMALS2"/>
</dbReference>
<name>A0AAW9DPT6_ACIAO</name>
<sequence length="257" mass="28063">MAMPEVSLRQLLESGVHFGHNTRRWNPRMAPYLFGVRNQVHIIDLQQTVPMLERALREVRNVAAGGGRVLFVGTKRAAADHVAEAATRCGQYYVNHRWLGGMLTNWKTITNSIRKLRQMEDTVSGEAQGLTKKEILNLSREKEKLERALGGIKEMGGLPDILFIIDTNKEKLAVEEANKLGIPVIAVLDSNSDPEGVTYPIPGNDDAIRAITMYCDLIAGAVLDGISAEMAGSGVDLGALEELPPDAALDEDAEVHA</sequence>
<keyword evidence="2 5" id="KW-0689">Ribosomal protein</keyword>
<evidence type="ECO:0000256" key="6">
    <source>
        <dbReference type="RuleBase" id="RU003631"/>
    </source>
</evidence>
<comment type="similarity">
    <text evidence="1 5 6">Belongs to the universal ribosomal protein uS2 family.</text>
</comment>
<gene>
    <name evidence="5 7" type="primary">rpsB</name>
    <name evidence="7" type="ORF">SIL87_09110</name>
</gene>
<protein>
    <recommendedName>
        <fullName evidence="4 5">Small ribosomal subunit protein uS2</fullName>
    </recommendedName>
</protein>
<dbReference type="Gene3D" id="3.40.50.10490">
    <property type="entry name" value="Glucose-6-phosphate isomerase like protein, domain 1"/>
    <property type="match status" value="1"/>
</dbReference>
<dbReference type="EMBL" id="JAWXYB010000018">
    <property type="protein sequence ID" value="MDX5930921.1"/>
    <property type="molecule type" value="Genomic_DNA"/>
</dbReference>
<evidence type="ECO:0000256" key="2">
    <source>
        <dbReference type="ARBA" id="ARBA00022980"/>
    </source>
</evidence>
<dbReference type="RefSeq" id="WP_319613845.1">
    <property type="nucleotide sequence ID" value="NZ_JAWXYB010000018.1"/>
</dbReference>
<comment type="caution">
    <text evidence="7">The sequence shown here is derived from an EMBL/GenBank/DDBJ whole genome shotgun (WGS) entry which is preliminary data.</text>
</comment>
<organism evidence="7 8">
    <name type="scientific">Acidiphilium acidophilum</name>
    <name type="common">Thiobacillus acidophilus</name>
    <dbReference type="NCBI Taxonomy" id="76588"/>
    <lineage>
        <taxon>Bacteria</taxon>
        <taxon>Pseudomonadati</taxon>
        <taxon>Pseudomonadota</taxon>
        <taxon>Alphaproteobacteria</taxon>
        <taxon>Acetobacterales</taxon>
        <taxon>Acidocellaceae</taxon>
        <taxon>Acidiphilium</taxon>
    </lineage>
</organism>
<evidence type="ECO:0000256" key="1">
    <source>
        <dbReference type="ARBA" id="ARBA00006242"/>
    </source>
</evidence>
<keyword evidence="3 5" id="KW-0687">Ribonucleoprotein</keyword>
<reference evidence="7 8" key="1">
    <citation type="submission" date="2023-11" db="EMBL/GenBank/DDBJ databases">
        <title>MicrobeMod: A computational toolkit for identifying prokaryotic methylation and restriction-modification with nanopore sequencing.</title>
        <authorList>
            <person name="Crits-Christoph A."/>
            <person name="Kang S.C."/>
            <person name="Lee H."/>
            <person name="Ostrov N."/>
        </authorList>
    </citation>
    <scope>NUCLEOTIDE SEQUENCE [LARGE SCALE GENOMIC DNA]</scope>
    <source>
        <strain evidence="7 8">DSMZ 700</strain>
    </source>
</reference>
<dbReference type="CDD" id="cd01425">
    <property type="entry name" value="RPS2"/>
    <property type="match status" value="1"/>
</dbReference>
<keyword evidence="8" id="KW-1185">Reference proteome</keyword>
<dbReference type="InterPro" id="IPR018130">
    <property type="entry name" value="Ribosomal_uS2_CS"/>
</dbReference>
<dbReference type="PROSITE" id="PS00962">
    <property type="entry name" value="RIBOSOMAL_S2_1"/>
    <property type="match status" value="1"/>
</dbReference>
<dbReference type="InterPro" id="IPR005706">
    <property type="entry name" value="Ribosomal_uS2_bac/mit/plastid"/>
</dbReference>
<dbReference type="HAMAP" id="MF_00291_B">
    <property type="entry name" value="Ribosomal_uS2_B"/>
    <property type="match status" value="1"/>
</dbReference>
<dbReference type="PANTHER" id="PTHR12534:SF0">
    <property type="entry name" value="SMALL RIBOSOMAL SUBUNIT PROTEIN US2M"/>
    <property type="match status" value="1"/>
</dbReference>
<proteinExistence type="inferred from homology"/>
<dbReference type="SUPFAM" id="SSF52313">
    <property type="entry name" value="Ribosomal protein S2"/>
    <property type="match status" value="1"/>
</dbReference>
<dbReference type="InterPro" id="IPR001865">
    <property type="entry name" value="Ribosomal_uS2"/>
</dbReference>
<dbReference type="AlphaFoldDB" id="A0AAW9DPT6"/>
<dbReference type="Pfam" id="PF00318">
    <property type="entry name" value="Ribosomal_S2"/>
    <property type="match status" value="1"/>
</dbReference>
<dbReference type="PANTHER" id="PTHR12534">
    <property type="entry name" value="30S RIBOSOMAL PROTEIN S2 PROKARYOTIC AND ORGANELLAR"/>
    <property type="match status" value="1"/>
</dbReference>
<dbReference type="Gene3D" id="1.10.287.610">
    <property type="entry name" value="Helix hairpin bin"/>
    <property type="match status" value="1"/>
</dbReference>
<dbReference type="NCBIfam" id="TIGR01011">
    <property type="entry name" value="rpsB_bact"/>
    <property type="match status" value="1"/>
</dbReference>
<dbReference type="Proteomes" id="UP001279553">
    <property type="component" value="Unassembled WGS sequence"/>
</dbReference>
<evidence type="ECO:0000313" key="7">
    <source>
        <dbReference type="EMBL" id="MDX5930921.1"/>
    </source>
</evidence>
<dbReference type="PROSITE" id="PS00963">
    <property type="entry name" value="RIBOSOMAL_S2_2"/>
    <property type="match status" value="1"/>
</dbReference>
<dbReference type="InterPro" id="IPR023591">
    <property type="entry name" value="Ribosomal_uS2_flav_dom_sf"/>
</dbReference>
<evidence type="ECO:0000256" key="3">
    <source>
        <dbReference type="ARBA" id="ARBA00023274"/>
    </source>
</evidence>
<dbReference type="GO" id="GO:0006412">
    <property type="term" value="P:translation"/>
    <property type="evidence" value="ECO:0007669"/>
    <property type="project" value="UniProtKB-UniRule"/>
</dbReference>